<proteinExistence type="inferred from homology"/>
<evidence type="ECO:0000256" key="8">
    <source>
        <dbReference type="PROSITE-ProRule" id="PRU00290"/>
    </source>
</evidence>
<comment type="caution">
    <text evidence="11">The sequence shown here is derived from an EMBL/GenBank/DDBJ whole genome shotgun (WGS) entry which is preliminary data.</text>
</comment>
<feature type="domain" description="V-SNARE coiled-coil homology" evidence="10">
    <location>
        <begin position="188"/>
        <end position="248"/>
    </location>
</feature>
<evidence type="ECO:0000256" key="2">
    <source>
        <dbReference type="ARBA" id="ARBA00022481"/>
    </source>
</evidence>
<organism evidence="11 12">
    <name type="scientific">Tilletia horrida</name>
    <dbReference type="NCBI Taxonomy" id="155126"/>
    <lineage>
        <taxon>Eukaryota</taxon>
        <taxon>Fungi</taxon>
        <taxon>Dikarya</taxon>
        <taxon>Basidiomycota</taxon>
        <taxon>Ustilaginomycotina</taxon>
        <taxon>Exobasidiomycetes</taxon>
        <taxon>Tilletiales</taxon>
        <taxon>Tilletiaceae</taxon>
        <taxon>Tilletia</taxon>
    </lineage>
</organism>
<dbReference type="GO" id="GO:0006888">
    <property type="term" value="P:endoplasmic reticulum to Golgi vesicle-mediated transport"/>
    <property type="evidence" value="ECO:0007669"/>
    <property type="project" value="TreeGrafter"/>
</dbReference>
<evidence type="ECO:0000313" key="11">
    <source>
        <dbReference type="EMBL" id="KAK0538343.1"/>
    </source>
</evidence>
<dbReference type="SMART" id="SM01270">
    <property type="entry name" value="Longin"/>
    <property type="match status" value="1"/>
</dbReference>
<dbReference type="CDD" id="cd14824">
    <property type="entry name" value="Longin"/>
    <property type="match status" value="1"/>
</dbReference>
<comment type="subcellular location">
    <subcellularLocation>
        <location evidence="7">Endomembrane system</location>
        <topology evidence="7">Lipid-anchor</topology>
        <orientation evidence="7">Cytoplasmic side</orientation>
    </subcellularLocation>
</comment>
<evidence type="ECO:0000313" key="12">
    <source>
        <dbReference type="Proteomes" id="UP001176521"/>
    </source>
</evidence>
<dbReference type="Gene3D" id="1.20.5.110">
    <property type="match status" value="1"/>
</dbReference>
<dbReference type="InterPro" id="IPR010908">
    <property type="entry name" value="Longin_dom"/>
</dbReference>
<dbReference type="SUPFAM" id="SSF64356">
    <property type="entry name" value="SNARE-like"/>
    <property type="match status" value="1"/>
</dbReference>
<name>A0AAN6GGM0_9BASI</name>
<dbReference type="EMBL" id="JAPDMQ010000046">
    <property type="protein sequence ID" value="KAK0538343.1"/>
    <property type="molecule type" value="Genomic_DNA"/>
</dbReference>
<evidence type="ECO:0000259" key="9">
    <source>
        <dbReference type="PROSITE" id="PS50859"/>
    </source>
</evidence>
<dbReference type="InterPro" id="IPR042855">
    <property type="entry name" value="V_SNARE_CC"/>
</dbReference>
<reference evidence="11" key="1">
    <citation type="journal article" date="2023" name="PhytoFront">
        <title>Draft Genome Resources of Seven Strains of Tilletia horrida, Causal Agent of Kernel Smut of Rice.</title>
        <authorList>
            <person name="Khanal S."/>
            <person name="Antony Babu S."/>
            <person name="Zhou X.G."/>
        </authorList>
    </citation>
    <scope>NUCLEOTIDE SEQUENCE</scope>
    <source>
        <strain evidence="11">TX3</strain>
    </source>
</reference>
<evidence type="ECO:0000256" key="4">
    <source>
        <dbReference type="ARBA" id="ARBA00023139"/>
    </source>
</evidence>
<protein>
    <submittedName>
        <fullName evidence="11">Palmitoyltransferase</fullName>
    </submittedName>
</protein>
<dbReference type="PANTHER" id="PTHR45806">
    <property type="entry name" value="SYNAPTOBREVIN HOMOLOG YKT6"/>
    <property type="match status" value="1"/>
</dbReference>
<dbReference type="PROSITE" id="PS50859">
    <property type="entry name" value="LONGIN"/>
    <property type="match status" value="1"/>
</dbReference>
<dbReference type="GO" id="GO:0005794">
    <property type="term" value="C:Golgi apparatus"/>
    <property type="evidence" value="ECO:0007669"/>
    <property type="project" value="TreeGrafter"/>
</dbReference>
<keyword evidence="5" id="KW-0449">Lipoprotein</keyword>
<dbReference type="PROSITE" id="PS50892">
    <property type="entry name" value="V_SNARE"/>
    <property type="match status" value="1"/>
</dbReference>
<evidence type="ECO:0000256" key="5">
    <source>
        <dbReference type="ARBA" id="ARBA00023288"/>
    </source>
</evidence>
<dbReference type="Pfam" id="PF00957">
    <property type="entry name" value="Synaptobrevin"/>
    <property type="match status" value="1"/>
</dbReference>
<dbReference type="Proteomes" id="UP001176521">
    <property type="component" value="Unassembled WGS sequence"/>
</dbReference>
<dbReference type="AlphaFoldDB" id="A0AAN6GGM0"/>
<dbReference type="Gene3D" id="3.30.450.50">
    <property type="entry name" value="Longin domain"/>
    <property type="match status" value="1"/>
</dbReference>
<keyword evidence="2" id="KW-0488">Methylation</keyword>
<feature type="domain" description="Longin" evidence="9">
    <location>
        <begin position="37"/>
        <end position="134"/>
    </location>
</feature>
<sequence length="248" mass="27008">MGRSAHASSPAQNAADSLSLLLLHPTSSHRQIYGLLIFANPPGASAVPLIGAWELGSFNFLQRGTVQDVITFMSKTVAERTAPTQRQSVQENSYVAHVHARPASDGIVGVLVSDTEYPVRVAFSLLNKVLDEFLLKVPKTSYSAQISAITTGSQAPPSGKSTLLAGDSVFPQAQDYVKRYQDPRQADTIMKVQQELDETKIVLHKTIDSVLQRGEDLDKLVEKSNSLSSSSKQFYKTAKKQNSCCIVM</sequence>
<dbReference type="InterPro" id="IPR011012">
    <property type="entry name" value="Longin-like_dom_sf"/>
</dbReference>
<keyword evidence="4" id="KW-0564">Palmitate</keyword>
<keyword evidence="3" id="KW-0472">Membrane</keyword>
<dbReference type="Pfam" id="PF13774">
    <property type="entry name" value="Longin"/>
    <property type="match status" value="1"/>
</dbReference>
<evidence type="ECO:0000256" key="7">
    <source>
        <dbReference type="ARBA" id="ARBA00046278"/>
    </source>
</evidence>
<gene>
    <name evidence="11" type="primary">YKT6</name>
    <name evidence="11" type="ORF">OC842_001319</name>
</gene>
<evidence type="ECO:0000256" key="6">
    <source>
        <dbReference type="ARBA" id="ARBA00023289"/>
    </source>
</evidence>
<dbReference type="PANTHER" id="PTHR45806:SF1">
    <property type="entry name" value="SYNAPTOBREVIN HOMOLOG YKT6"/>
    <property type="match status" value="1"/>
</dbReference>
<dbReference type="GO" id="GO:0005484">
    <property type="term" value="F:SNAP receptor activity"/>
    <property type="evidence" value="ECO:0007669"/>
    <property type="project" value="TreeGrafter"/>
</dbReference>
<keyword evidence="8" id="KW-0175">Coiled coil</keyword>
<accession>A0AAN6GGM0</accession>
<evidence type="ECO:0000256" key="1">
    <source>
        <dbReference type="ARBA" id="ARBA00008025"/>
    </source>
</evidence>
<evidence type="ECO:0000256" key="3">
    <source>
        <dbReference type="ARBA" id="ARBA00023136"/>
    </source>
</evidence>
<keyword evidence="12" id="KW-1185">Reference proteome</keyword>
<dbReference type="SUPFAM" id="SSF58038">
    <property type="entry name" value="SNARE fusion complex"/>
    <property type="match status" value="1"/>
</dbReference>
<evidence type="ECO:0000259" key="10">
    <source>
        <dbReference type="PROSITE" id="PS50892"/>
    </source>
</evidence>
<comment type="similarity">
    <text evidence="1">Belongs to the synaptobrevin family.</text>
</comment>
<keyword evidence="6" id="KW-0636">Prenylation</keyword>